<reference evidence="2 3" key="1">
    <citation type="submission" date="2016-04" db="EMBL/GenBank/DDBJ databases">
        <authorList>
            <person name="Evans L.H."/>
            <person name="Alamgir A."/>
            <person name="Owens N."/>
            <person name="Weber N.D."/>
            <person name="Virtaneva K."/>
            <person name="Barbian K."/>
            <person name="Babar A."/>
            <person name="Rosenke K."/>
        </authorList>
    </citation>
    <scope>NUCLEOTIDE SEQUENCE [LARGE SCALE GENOMIC DNA]</scope>
    <source>
        <strain evidence="2 3">LMa1</strain>
    </source>
</reference>
<keyword evidence="1" id="KW-0732">Signal</keyword>
<evidence type="ECO:0000256" key="1">
    <source>
        <dbReference type="SAM" id="SignalP"/>
    </source>
</evidence>
<dbReference type="PANTHER" id="PTHR35841">
    <property type="entry name" value="PHOSPHONATES-BINDING PERIPLASMIC PROTEIN"/>
    <property type="match status" value="1"/>
</dbReference>
<feature type="chain" id="PRO_5008596930" evidence="1">
    <location>
        <begin position="28"/>
        <end position="351"/>
    </location>
</feature>
<dbReference type="AlphaFoldDB" id="A0A1B7LH00"/>
<protein>
    <submittedName>
        <fullName evidence="2">Phosphonate ABC transporter substrate-binding protein</fullName>
    </submittedName>
</protein>
<feature type="signal peptide" evidence="1">
    <location>
        <begin position="1"/>
        <end position="27"/>
    </location>
</feature>
<gene>
    <name evidence="2" type="ORF">A6M21_05975</name>
</gene>
<dbReference type="SUPFAM" id="SSF53850">
    <property type="entry name" value="Periplasmic binding protein-like II"/>
    <property type="match status" value="1"/>
</dbReference>
<dbReference type="Gene3D" id="3.40.190.10">
    <property type="entry name" value="Periplasmic binding protein-like II"/>
    <property type="match status" value="2"/>
</dbReference>
<sequence>MRKLYFPGLIIALAVFLLAGCGSSSNAPSNSATVKEPDTITIAWLPNNSGENEKELRAEIDNVIAKATGKKVEDKLTTDYAIAIAALENGDAQLGWFGPNEYLVSHAKNPKIIPLVVESGDSGTLKDALYHSRFLVKKGNEAQYKSGDSYGIDNITGKRISFVSTSSTSGFNMPAAAIMSYFSKQDKWKHLTKDDLAQGGSGKFFSQVIFAGSHQLSLVSLLTDKVDVAAVDDIDVSQYVELAQGSDNAPGAVYTVKKDAAAPFNNLAGKQFVVIKSIPVLNTPIEANSAVLSQKTLDAITQALTSDQVTNDPKIFAPKGAKGAVFVQPHRFVKVDDAWYDPMRKVLGIGA</sequence>
<dbReference type="RefSeq" id="WP_066666810.1">
    <property type="nucleotide sequence ID" value="NZ_LYVF01000062.1"/>
</dbReference>
<evidence type="ECO:0000313" key="2">
    <source>
        <dbReference type="EMBL" id="OAT85463.1"/>
    </source>
</evidence>
<dbReference type="Proteomes" id="UP000078532">
    <property type="component" value="Unassembled WGS sequence"/>
</dbReference>
<dbReference type="OrthoDB" id="1792890at2"/>
<dbReference type="Pfam" id="PF12974">
    <property type="entry name" value="Phosphonate-bd"/>
    <property type="match status" value="1"/>
</dbReference>
<accession>A0A1B7LH00</accession>
<proteinExistence type="predicted"/>
<dbReference type="EMBL" id="LYVF01000062">
    <property type="protein sequence ID" value="OAT85463.1"/>
    <property type="molecule type" value="Genomic_DNA"/>
</dbReference>
<evidence type="ECO:0000313" key="3">
    <source>
        <dbReference type="Proteomes" id="UP000078532"/>
    </source>
</evidence>
<name>A0A1B7LH00_9FIRM</name>
<dbReference type="STRING" id="1838280.A6M21_05975"/>
<organism evidence="2 3">
    <name type="scientific">Desulfotomaculum copahuensis</name>
    <dbReference type="NCBI Taxonomy" id="1838280"/>
    <lineage>
        <taxon>Bacteria</taxon>
        <taxon>Bacillati</taxon>
        <taxon>Bacillota</taxon>
        <taxon>Clostridia</taxon>
        <taxon>Eubacteriales</taxon>
        <taxon>Desulfotomaculaceae</taxon>
        <taxon>Desulfotomaculum</taxon>
    </lineage>
</organism>
<comment type="caution">
    <text evidence="2">The sequence shown here is derived from an EMBL/GenBank/DDBJ whole genome shotgun (WGS) entry which is preliminary data.</text>
</comment>
<dbReference type="PROSITE" id="PS51257">
    <property type="entry name" value="PROKAR_LIPOPROTEIN"/>
    <property type="match status" value="1"/>
</dbReference>
<keyword evidence="3" id="KW-1185">Reference proteome</keyword>
<dbReference type="PANTHER" id="PTHR35841:SF1">
    <property type="entry name" value="PHOSPHONATES-BINDING PERIPLASMIC PROTEIN"/>
    <property type="match status" value="1"/>
</dbReference>